<sequence>MNDLWAALNTPLTLGPRASPPPPTQGPNAAAAALRGARNSGLGRHSSPGLEAGFGSTLVRLEGTFPGYPADSRRRVIRLMRWLTQRDEDMNGSLRDQIAIANPGHSLEFVGGKRAVQAAQQEIQAFAERVFPEGGGLDGLNNNQVGEIVRTGATSLEWYALASRRGVENVAVVPAEDIFIRRTESGLLYEQQALSAEPVELPGLTYRYLPILTDGADPYGIPLFIAALESAERKVRLTESVDRVVDMMRVLAFVSATFPEPTPEQLGLNSRMDPAFETLTAAYYEQAAALVYDNAPRGLFVGPTGSEVKVTNLTQSLAGLPDLMLENNRRLWTSTRTLPFLRGHLDGATEALARVAYPMVEAEAANIQMVLARQLEHGLNLHLRLKGIPAQVWVRFGSAESAFALSQAQTEYTRMQTDQLGKQVFGDGWWSKAAQRWDIAEGDAKQAPEWWQGTVPAPPNLPLLNGDTAARSALTYDRQARRYRVSLPITDIRTA</sequence>
<accession>A0A1U7P4W6</accession>
<protein>
    <recommendedName>
        <fullName evidence="4">Phage portal protein</fullName>
    </recommendedName>
</protein>
<evidence type="ECO:0000256" key="1">
    <source>
        <dbReference type="SAM" id="MobiDB-lite"/>
    </source>
</evidence>
<feature type="compositionally biased region" description="Low complexity" evidence="1">
    <location>
        <begin position="28"/>
        <end position="44"/>
    </location>
</feature>
<evidence type="ECO:0000313" key="3">
    <source>
        <dbReference type="Proteomes" id="UP000186607"/>
    </source>
</evidence>
<keyword evidence="3" id="KW-1185">Reference proteome</keyword>
<reference evidence="2 3" key="1">
    <citation type="submission" date="2017-01" db="EMBL/GenBank/DDBJ databases">
        <title>Genome Analysis of Deinococcus marmoris KOPRI26562.</title>
        <authorList>
            <person name="Kim J.H."/>
            <person name="Oh H.-M."/>
        </authorList>
    </citation>
    <scope>NUCLEOTIDE SEQUENCE [LARGE SCALE GENOMIC DNA]</scope>
    <source>
        <strain evidence="2 3">KOPRI26562</strain>
    </source>
</reference>
<dbReference type="OrthoDB" id="9812906at2"/>
<dbReference type="STRING" id="249408.BOO71_0000664"/>
<feature type="region of interest" description="Disordered" evidence="1">
    <location>
        <begin position="10"/>
        <end position="49"/>
    </location>
</feature>
<comment type="caution">
    <text evidence="2">The sequence shown here is derived from an EMBL/GenBank/DDBJ whole genome shotgun (WGS) entry which is preliminary data.</text>
</comment>
<name>A0A1U7P4W6_9DEIO</name>
<dbReference type="RefSeq" id="WP_075830165.1">
    <property type="nucleotide sequence ID" value="NZ_MSTI01000007.1"/>
</dbReference>
<gene>
    <name evidence="2" type="ORF">BOO71_0000664</name>
</gene>
<proteinExistence type="predicted"/>
<organism evidence="2 3">
    <name type="scientific">Deinococcus marmoris</name>
    <dbReference type="NCBI Taxonomy" id="249408"/>
    <lineage>
        <taxon>Bacteria</taxon>
        <taxon>Thermotogati</taxon>
        <taxon>Deinococcota</taxon>
        <taxon>Deinococci</taxon>
        <taxon>Deinococcales</taxon>
        <taxon>Deinococcaceae</taxon>
        <taxon>Deinococcus</taxon>
    </lineage>
</organism>
<dbReference type="AlphaFoldDB" id="A0A1U7P4W6"/>
<dbReference type="EMBL" id="MSTI01000007">
    <property type="protein sequence ID" value="OLV20212.1"/>
    <property type="molecule type" value="Genomic_DNA"/>
</dbReference>
<evidence type="ECO:0000313" key="2">
    <source>
        <dbReference type="EMBL" id="OLV20212.1"/>
    </source>
</evidence>
<dbReference type="Proteomes" id="UP000186607">
    <property type="component" value="Unassembled WGS sequence"/>
</dbReference>
<evidence type="ECO:0008006" key="4">
    <source>
        <dbReference type="Google" id="ProtNLM"/>
    </source>
</evidence>